<gene>
    <name evidence="3" type="ORF">OTI717_LOCUS12616</name>
    <name evidence="2" type="ORF">RFH988_LOCUS8241</name>
</gene>
<proteinExistence type="predicted"/>
<feature type="transmembrane region" description="Helical" evidence="1">
    <location>
        <begin position="208"/>
        <end position="226"/>
    </location>
</feature>
<dbReference type="EMBL" id="CAJOAX010001283">
    <property type="protein sequence ID" value="CAF3702319.1"/>
    <property type="molecule type" value="Genomic_DNA"/>
</dbReference>
<keyword evidence="1" id="KW-0472">Membrane</keyword>
<keyword evidence="1" id="KW-0812">Transmembrane</keyword>
<organism evidence="2 4">
    <name type="scientific">Rotaria sordida</name>
    <dbReference type="NCBI Taxonomy" id="392033"/>
    <lineage>
        <taxon>Eukaryota</taxon>
        <taxon>Metazoa</taxon>
        <taxon>Spiralia</taxon>
        <taxon>Gnathifera</taxon>
        <taxon>Rotifera</taxon>
        <taxon>Eurotatoria</taxon>
        <taxon>Bdelloidea</taxon>
        <taxon>Philodinida</taxon>
        <taxon>Philodinidae</taxon>
        <taxon>Rotaria</taxon>
    </lineage>
</organism>
<accession>A0A813YMN0</accession>
<dbReference type="AlphaFoldDB" id="A0A813YMN0"/>
<evidence type="ECO:0000256" key="1">
    <source>
        <dbReference type="SAM" id="Phobius"/>
    </source>
</evidence>
<dbReference type="EMBL" id="CAJNOO010000275">
    <property type="protein sequence ID" value="CAF0886265.1"/>
    <property type="molecule type" value="Genomic_DNA"/>
</dbReference>
<keyword evidence="1" id="KW-1133">Transmembrane helix</keyword>
<dbReference type="Proteomes" id="UP000663882">
    <property type="component" value="Unassembled WGS sequence"/>
</dbReference>
<sequence length="242" mass="29961">MDDLNYCLSKIVHLCIESCIFLNQLYKFECQLSKLYSSYHKPSIKYFSILNHFTIINKDLNIYYKNYFLKIYSNIFNYLSYKNFIINNSNNIINDFQEDLNHLNYFFNHHKKYYKDIFYYLHKLTIICSLCIQYRHSCTNLELINRFIYIRIDLLTNLKKLNEKIKFLLIQINLNFEQKKQYSINNNNNNNNNHHYYYSKEKFKIFNLFRTIFLWLITIFLIGYYFKWSIIYENKPKKGWPM</sequence>
<comment type="caution">
    <text evidence="2">The sequence shown here is derived from an EMBL/GenBank/DDBJ whole genome shotgun (WGS) entry which is preliminary data.</text>
</comment>
<reference evidence="2" key="1">
    <citation type="submission" date="2021-02" db="EMBL/GenBank/DDBJ databases">
        <authorList>
            <person name="Nowell W R."/>
        </authorList>
    </citation>
    <scope>NUCLEOTIDE SEQUENCE</scope>
</reference>
<dbReference type="OrthoDB" id="10031799at2759"/>
<evidence type="ECO:0000313" key="2">
    <source>
        <dbReference type="EMBL" id="CAF0886265.1"/>
    </source>
</evidence>
<protein>
    <submittedName>
        <fullName evidence="2">Uncharacterized protein</fullName>
    </submittedName>
</protein>
<evidence type="ECO:0000313" key="3">
    <source>
        <dbReference type="EMBL" id="CAF3702319.1"/>
    </source>
</evidence>
<evidence type="ECO:0000313" key="4">
    <source>
        <dbReference type="Proteomes" id="UP000663882"/>
    </source>
</evidence>
<dbReference type="Proteomes" id="UP000663823">
    <property type="component" value="Unassembled WGS sequence"/>
</dbReference>
<name>A0A813YMN0_9BILA</name>